<dbReference type="Pfam" id="PF20730">
    <property type="entry name" value="YetF_N"/>
    <property type="match status" value="1"/>
</dbReference>
<feature type="domain" description="YetF-like N-terminal transmembrane" evidence="9">
    <location>
        <begin position="17"/>
        <end position="87"/>
    </location>
</feature>
<proteinExistence type="inferred from homology"/>
<dbReference type="PANTHER" id="PTHR34582:SF6">
    <property type="entry name" value="UPF0702 TRANSMEMBRANE PROTEIN YCAP"/>
    <property type="match status" value="1"/>
</dbReference>
<name>A0A4R4KIP4_9BACT</name>
<evidence type="ECO:0000256" key="4">
    <source>
        <dbReference type="ARBA" id="ARBA00022692"/>
    </source>
</evidence>
<dbReference type="InterPro" id="IPR007353">
    <property type="entry name" value="DUF421"/>
</dbReference>
<evidence type="ECO:0000256" key="6">
    <source>
        <dbReference type="ARBA" id="ARBA00023136"/>
    </source>
</evidence>
<keyword evidence="4 7" id="KW-0812">Transmembrane</keyword>
<keyword evidence="11" id="KW-1185">Reference proteome</keyword>
<dbReference type="OrthoDB" id="9793799at2"/>
<protein>
    <submittedName>
        <fullName evidence="10">DUF421 domain-containing protein</fullName>
    </submittedName>
</protein>
<evidence type="ECO:0000256" key="3">
    <source>
        <dbReference type="ARBA" id="ARBA00022475"/>
    </source>
</evidence>
<evidence type="ECO:0000256" key="5">
    <source>
        <dbReference type="ARBA" id="ARBA00022989"/>
    </source>
</evidence>
<dbReference type="InterPro" id="IPR023090">
    <property type="entry name" value="UPF0702_alpha/beta_dom_sf"/>
</dbReference>
<dbReference type="EMBL" id="SMJU01000002">
    <property type="protein sequence ID" value="TDB68100.1"/>
    <property type="molecule type" value="Genomic_DNA"/>
</dbReference>
<dbReference type="RefSeq" id="WP_132114740.1">
    <property type="nucleotide sequence ID" value="NZ_SMJU01000002.1"/>
</dbReference>
<feature type="transmembrane region" description="Helical" evidence="7">
    <location>
        <begin position="42"/>
        <end position="61"/>
    </location>
</feature>
<evidence type="ECO:0000256" key="7">
    <source>
        <dbReference type="SAM" id="Phobius"/>
    </source>
</evidence>
<dbReference type="GO" id="GO:0005886">
    <property type="term" value="C:plasma membrane"/>
    <property type="evidence" value="ECO:0007669"/>
    <property type="project" value="UniProtKB-SubCell"/>
</dbReference>
<gene>
    <name evidence="10" type="ORF">EZE20_04035</name>
</gene>
<accession>A0A4R4KIP4</accession>
<dbReference type="PANTHER" id="PTHR34582">
    <property type="entry name" value="UPF0702 TRANSMEMBRANE PROTEIN YCAP"/>
    <property type="match status" value="1"/>
</dbReference>
<evidence type="ECO:0000259" key="8">
    <source>
        <dbReference type="Pfam" id="PF04239"/>
    </source>
</evidence>
<organism evidence="10 11">
    <name type="scientific">Arundinibacter roseus</name>
    <dbReference type="NCBI Taxonomy" id="2070510"/>
    <lineage>
        <taxon>Bacteria</taxon>
        <taxon>Pseudomonadati</taxon>
        <taxon>Bacteroidota</taxon>
        <taxon>Cytophagia</taxon>
        <taxon>Cytophagales</taxon>
        <taxon>Spirosomataceae</taxon>
        <taxon>Arundinibacter</taxon>
    </lineage>
</organism>
<keyword evidence="3" id="KW-1003">Cell membrane</keyword>
<evidence type="ECO:0000259" key="9">
    <source>
        <dbReference type="Pfam" id="PF20730"/>
    </source>
</evidence>
<dbReference type="Gene3D" id="3.30.240.20">
    <property type="entry name" value="bsu07140 like domains"/>
    <property type="match status" value="1"/>
</dbReference>
<feature type="transmembrane region" description="Helical" evidence="7">
    <location>
        <begin position="67"/>
        <end position="87"/>
    </location>
</feature>
<comment type="caution">
    <text evidence="10">The sequence shown here is derived from an EMBL/GenBank/DDBJ whole genome shotgun (WGS) entry which is preliminary data.</text>
</comment>
<evidence type="ECO:0000313" key="10">
    <source>
        <dbReference type="EMBL" id="TDB68100.1"/>
    </source>
</evidence>
<feature type="transmembrane region" description="Helical" evidence="7">
    <location>
        <begin position="12"/>
        <end position="30"/>
    </location>
</feature>
<comment type="similarity">
    <text evidence="2">Belongs to the UPF0702 family.</text>
</comment>
<comment type="subcellular location">
    <subcellularLocation>
        <location evidence="1">Cell membrane</location>
        <topology evidence="1">Multi-pass membrane protein</topology>
    </subcellularLocation>
</comment>
<keyword evidence="5 7" id="KW-1133">Transmembrane helix</keyword>
<dbReference type="InterPro" id="IPR048454">
    <property type="entry name" value="YetF_N"/>
</dbReference>
<evidence type="ECO:0000256" key="2">
    <source>
        <dbReference type="ARBA" id="ARBA00006448"/>
    </source>
</evidence>
<evidence type="ECO:0000256" key="1">
    <source>
        <dbReference type="ARBA" id="ARBA00004651"/>
    </source>
</evidence>
<dbReference type="Proteomes" id="UP000295706">
    <property type="component" value="Unassembled WGS sequence"/>
</dbReference>
<dbReference type="Pfam" id="PF04239">
    <property type="entry name" value="DUF421"/>
    <property type="match status" value="1"/>
</dbReference>
<feature type="domain" description="YetF C-terminal" evidence="8">
    <location>
        <begin position="91"/>
        <end position="159"/>
    </location>
</feature>
<dbReference type="AlphaFoldDB" id="A0A4R4KIP4"/>
<evidence type="ECO:0000313" key="11">
    <source>
        <dbReference type="Proteomes" id="UP000295706"/>
    </source>
</evidence>
<sequence>MEKIFFDTWESLFRTFIITILAYVVLIFMLRSSGKRTLSKMNAFDFIVTIALGSSLATVALNKNVALIDGALAFFLLIYLQYALTWLSVRENKIKKLVTSQPSLLLYRGEFLPGALKKERITEEEVYVAARQKGITSTADIHAVVLETTGTLTVIAANETPNSDAMKNVKNYPG</sequence>
<reference evidence="10 11" key="1">
    <citation type="submission" date="2019-02" db="EMBL/GenBank/DDBJ databases">
        <title>Arundinibacter roseus gen. nov., sp. nov., a new member of the family Cytophagaceae.</title>
        <authorList>
            <person name="Szuroczki S."/>
            <person name="Khayer B."/>
            <person name="Sproer C."/>
            <person name="Toumi M."/>
            <person name="Szabo A."/>
            <person name="Felfoldi T."/>
            <person name="Schumann P."/>
            <person name="Toth E."/>
        </authorList>
    </citation>
    <scope>NUCLEOTIDE SEQUENCE [LARGE SCALE GENOMIC DNA]</scope>
    <source>
        <strain evidence="10 11">DMA-k-7a</strain>
    </source>
</reference>
<keyword evidence="6 7" id="KW-0472">Membrane</keyword>